<comment type="caution">
    <text evidence="2">The sequence shown here is derived from an EMBL/GenBank/DDBJ whole genome shotgun (WGS) entry which is preliminary data.</text>
</comment>
<feature type="compositionally biased region" description="Basic and acidic residues" evidence="1">
    <location>
        <begin position="128"/>
        <end position="141"/>
    </location>
</feature>
<proteinExistence type="predicted"/>
<accession>A0ABD2AYN4</accession>
<organism evidence="2 3">
    <name type="scientific">Vespula maculifrons</name>
    <name type="common">Eastern yellow jacket</name>
    <name type="synonym">Wasp</name>
    <dbReference type="NCBI Taxonomy" id="7453"/>
    <lineage>
        <taxon>Eukaryota</taxon>
        <taxon>Metazoa</taxon>
        <taxon>Ecdysozoa</taxon>
        <taxon>Arthropoda</taxon>
        <taxon>Hexapoda</taxon>
        <taxon>Insecta</taxon>
        <taxon>Pterygota</taxon>
        <taxon>Neoptera</taxon>
        <taxon>Endopterygota</taxon>
        <taxon>Hymenoptera</taxon>
        <taxon>Apocrita</taxon>
        <taxon>Aculeata</taxon>
        <taxon>Vespoidea</taxon>
        <taxon>Vespidae</taxon>
        <taxon>Vespinae</taxon>
        <taxon>Vespula</taxon>
    </lineage>
</organism>
<name>A0ABD2AYN4_VESMC</name>
<feature type="compositionally biased region" description="Basic and acidic residues" evidence="1">
    <location>
        <begin position="110"/>
        <end position="121"/>
    </location>
</feature>
<evidence type="ECO:0000313" key="3">
    <source>
        <dbReference type="Proteomes" id="UP001607303"/>
    </source>
</evidence>
<feature type="region of interest" description="Disordered" evidence="1">
    <location>
        <begin position="94"/>
        <end position="141"/>
    </location>
</feature>
<sequence>MADNEDLLSINLDRRKNASCAFSESAARFGFIEKTKKPTNGGGLTVVVRERKNSRHLRATIDVGTKIQCCLRRYSLCTLDDVCSCCNTYGISLDHDGQEDEDVASTSVTRVERDHSYEPPKRMTTARSRADSSLDRRWMFS</sequence>
<evidence type="ECO:0000256" key="1">
    <source>
        <dbReference type="SAM" id="MobiDB-lite"/>
    </source>
</evidence>
<evidence type="ECO:0000313" key="2">
    <source>
        <dbReference type="EMBL" id="KAL2725712.1"/>
    </source>
</evidence>
<protein>
    <submittedName>
        <fullName evidence="2">Uncharacterized protein</fullName>
    </submittedName>
</protein>
<keyword evidence="3" id="KW-1185">Reference proteome</keyword>
<dbReference type="EMBL" id="JAYRBN010000110">
    <property type="protein sequence ID" value="KAL2725712.1"/>
    <property type="molecule type" value="Genomic_DNA"/>
</dbReference>
<gene>
    <name evidence="2" type="ORF">V1477_018150</name>
</gene>
<reference evidence="2 3" key="1">
    <citation type="journal article" date="2024" name="Ann. Entomol. Soc. Am.">
        <title>Genomic analyses of the southern and eastern yellowjacket wasps (Hymenoptera: Vespidae) reveal evolutionary signatures of social life.</title>
        <authorList>
            <person name="Catto M.A."/>
            <person name="Caine P.B."/>
            <person name="Orr S.E."/>
            <person name="Hunt B.G."/>
            <person name="Goodisman M.A.D."/>
        </authorList>
    </citation>
    <scope>NUCLEOTIDE SEQUENCE [LARGE SCALE GENOMIC DNA]</scope>
    <source>
        <strain evidence="2">232</strain>
        <tissue evidence="2">Head and thorax</tissue>
    </source>
</reference>
<dbReference type="Proteomes" id="UP001607303">
    <property type="component" value="Unassembled WGS sequence"/>
</dbReference>
<dbReference type="AlphaFoldDB" id="A0ABD2AYN4"/>